<protein>
    <recommendedName>
        <fullName evidence="3">Retrotransposon gag domain-containing protein</fullName>
    </recommendedName>
</protein>
<feature type="region of interest" description="Disordered" evidence="1">
    <location>
        <begin position="215"/>
        <end position="239"/>
    </location>
</feature>
<evidence type="ECO:0000256" key="1">
    <source>
        <dbReference type="SAM" id="MobiDB-lite"/>
    </source>
</evidence>
<accession>A0A2N9FUQ9</accession>
<dbReference type="EMBL" id="OIVN01001152">
    <property type="protein sequence ID" value="SPC90504.1"/>
    <property type="molecule type" value="Genomic_DNA"/>
</dbReference>
<evidence type="ECO:0008006" key="3">
    <source>
        <dbReference type="Google" id="ProtNLM"/>
    </source>
</evidence>
<reference evidence="2" key="1">
    <citation type="submission" date="2018-02" db="EMBL/GenBank/DDBJ databases">
        <authorList>
            <person name="Cohen D.B."/>
            <person name="Kent A.D."/>
        </authorList>
    </citation>
    <scope>NUCLEOTIDE SEQUENCE</scope>
</reference>
<sequence>MAIHNSNNAFMCRVFPSSLGEVGLRWFDHLEHGSIRSWKEMSEIFTVYNDIDACDEDIVVKTFRFGLHQDSKLRKSFTKRPPVSMADLMTRLEQHIRVEDDPKSAAKDAEVAPLAEIKAAQPESQPESHRRIKEGQHIMREVFQVQDSAQMAPTPLRKELVEEIVFNNRDFEGVQLPHSDALVITLRIGEYDVKRILIDPGNSVEIMKTMAASNGRSSLHSPLTSKVSNTARRHGDYRGPTCGEAMLDDSITEGEARWQFLIGDFLSEEHKSQLMALFKEYQDVFAWTPYEALGVDSEFVCHELNVLLEYKPESKKQEGQHRSIPRPCGKKWNGS</sequence>
<name>A0A2N9FUQ9_FAGSY</name>
<feature type="compositionally biased region" description="Polar residues" evidence="1">
    <location>
        <begin position="215"/>
        <end position="230"/>
    </location>
</feature>
<evidence type="ECO:0000313" key="2">
    <source>
        <dbReference type="EMBL" id="SPC90504.1"/>
    </source>
</evidence>
<feature type="region of interest" description="Disordered" evidence="1">
    <location>
        <begin position="315"/>
        <end position="335"/>
    </location>
</feature>
<dbReference type="AlphaFoldDB" id="A0A2N9FUQ9"/>
<proteinExistence type="predicted"/>
<gene>
    <name evidence="2" type="ORF">FSB_LOCUS18386</name>
</gene>
<organism evidence="2">
    <name type="scientific">Fagus sylvatica</name>
    <name type="common">Beechnut</name>
    <dbReference type="NCBI Taxonomy" id="28930"/>
    <lineage>
        <taxon>Eukaryota</taxon>
        <taxon>Viridiplantae</taxon>
        <taxon>Streptophyta</taxon>
        <taxon>Embryophyta</taxon>
        <taxon>Tracheophyta</taxon>
        <taxon>Spermatophyta</taxon>
        <taxon>Magnoliopsida</taxon>
        <taxon>eudicotyledons</taxon>
        <taxon>Gunneridae</taxon>
        <taxon>Pentapetalae</taxon>
        <taxon>rosids</taxon>
        <taxon>fabids</taxon>
        <taxon>Fagales</taxon>
        <taxon>Fagaceae</taxon>
        <taxon>Fagus</taxon>
    </lineage>
</organism>